<dbReference type="RefSeq" id="WP_135583798.1">
    <property type="nucleotide sequence ID" value="NZ_RQEP01000005.1"/>
</dbReference>
<reference evidence="2" key="1">
    <citation type="journal article" date="2019" name="PLoS Negl. Trop. Dis.">
        <title>Revisiting the worldwide diversity of Leptospira species in the environment.</title>
        <authorList>
            <person name="Vincent A.T."/>
            <person name="Schiettekatte O."/>
            <person name="Bourhy P."/>
            <person name="Veyrier F.J."/>
            <person name="Picardeau M."/>
        </authorList>
    </citation>
    <scope>NUCLEOTIDE SEQUENCE [LARGE SCALE GENOMIC DNA]</scope>
    <source>
        <strain evidence="2">SSS9</strain>
    </source>
</reference>
<accession>A0A4R9G8U7</accession>
<name>A0A4R9G8U7_9LEPT</name>
<proteinExistence type="predicted"/>
<dbReference type="OrthoDB" id="320665at2"/>
<evidence type="ECO:0000256" key="1">
    <source>
        <dbReference type="SAM" id="MobiDB-lite"/>
    </source>
</evidence>
<dbReference type="EMBL" id="RQEP01000005">
    <property type="protein sequence ID" value="TGK07973.1"/>
    <property type="molecule type" value="Genomic_DNA"/>
</dbReference>
<comment type="caution">
    <text evidence="2">The sequence shown here is derived from an EMBL/GenBank/DDBJ whole genome shotgun (WGS) entry which is preliminary data.</text>
</comment>
<gene>
    <name evidence="2" type="ORF">EHO59_00750</name>
</gene>
<evidence type="ECO:0000313" key="3">
    <source>
        <dbReference type="Proteomes" id="UP000297453"/>
    </source>
</evidence>
<dbReference type="AlphaFoldDB" id="A0A4R9G8U7"/>
<keyword evidence="3" id="KW-1185">Reference proteome</keyword>
<dbReference type="Proteomes" id="UP000297453">
    <property type="component" value="Unassembled WGS sequence"/>
</dbReference>
<feature type="compositionally biased region" description="Basic residues" evidence="1">
    <location>
        <begin position="284"/>
        <end position="300"/>
    </location>
</feature>
<evidence type="ECO:0000313" key="2">
    <source>
        <dbReference type="EMBL" id="TGK07973.1"/>
    </source>
</evidence>
<sequence>MGPIPSYNFIFYRIRFPFRRIAIYFLLLWGLHGCSSPQVSTYEEHNDHSEFIPSCLNFLAGEDSYITLADHKALDELKHSAEDHASNSVIIGELYYDLSAREGRHFHLDPDDLITYYKPRTVILGGWEMIQHLCARHIRHEIERGFLRSGLIVRKDAASIREAENIANENLALYLKFAEVAKGKPSHVRNFLFIPISKLVKRKDKTYFPSCNLLERLGTPIVNGLQGNKKDRGAMTAWTEMMLAVTNYSITHQQECKVTVRTPLRSFHKSEESEFKNPSQSSSKSKRTVSKTRYTARKRR</sequence>
<protein>
    <submittedName>
        <fullName evidence="2">Uncharacterized protein</fullName>
    </submittedName>
</protein>
<feature type="region of interest" description="Disordered" evidence="1">
    <location>
        <begin position="268"/>
        <end position="300"/>
    </location>
</feature>
<organism evidence="2 3">
    <name type="scientific">Leptospira semungkisensis</name>
    <dbReference type="NCBI Taxonomy" id="2484985"/>
    <lineage>
        <taxon>Bacteria</taxon>
        <taxon>Pseudomonadati</taxon>
        <taxon>Spirochaetota</taxon>
        <taxon>Spirochaetia</taxon>
        <taxon>Leptospirales</taxon>
        <taxon>Leptospiraceae</taxon>
        <taxon>Leptospira</taxon>
    </lineage>
</organism>